<dbReference type="SMART" id="SM00382">
    <property type="entry name" value="AAA"/>
    <property type="match status" value="1"/>
</dbReference>
<dbReference type="InterPro" id="IPR027417">
    <property type="entry name" value="P-loop_NTPase"/>
</dbReference>
<dbReference type="FunFam" id="3.40.50.300:FF:000016">
    <property type="entry name" value="Oligopeptide ABC transporter ATP-binding component"/>
    <property type="match status" value="1"/>
</dbReference>
<dbReference type="InterPro" id="IPR017871">
    <property type="entry name" value="ABC_transporter-like_CS"/>
</dbReference>
<evidence type="ECO:0000313" key="6">
    <source>
        <dbReference type="EMBL" id="PKG28272.1"/>
    </source>
</evidence>
<comment type="similarity">
    <text evidence="1">Belongs to the ABC transporter superfamily.</text>
</comment>
<sequence>MMKQKVLLSVNNLKKYYDIPQGLFKEKIIVKAVDDISFTITKGETFALVGESGCGKSTTGRTILKLTEPTGGRIIFDGNDIAALPYKKMRTLRNRMQMVFQDPYASLNPKKTVREILTEPLRVHKKFDHDTRLKKVKSMLEIVGLSEYHLDRYPHEFSGGQRQRIGIARAVILQPDFIIADEPVSALDVSVQSQVINLMLELQKEFELTYLFISHDLSVIQHMTDRVAVMYLGKIVEIAKTEDLFTNPKHPYTKALLSAVPITHPKEKKERIILKGDVPSPANPPSGCTFHPRCPAALDICKTQAPKTSEHGNSHSVSCHLYNKIEEEIPHAISHS</sequence>
<evidence type="ECO:0000256" key="3">
    <source>
        <dbReference type="ARBA" id="ARBA00022741"/>
    </source>
</evidence>
<organism evidence="6 7">
    <name type="scientific">Cytobacillus horneckiae</name>
    <dbReference type="NCBI Taxonomy" id="549687"/>
    <lineage>
        <taxon>Bacteria</taxon>
        <taxon>Bacillati</taxon>
        <taxon>Bacillota</taxon>
        <taxon>Bacilli</taxon>
        <taxon>Bacillales</taxon>
        <taxon>Bacillaceae</taxon>
        <taxon>Cytobacillus</taxon>
    </lineage>
</organism>
<dbReference type="Pfam" id="PF00005">
    <property type="entry name" value="ABC_tran"/>
    <property type="match status" value="1"/>
</dbReference>
<dbReference type="SUPFAM" id="SSF52540">
    <property type="entry name" value="P-loop containing nucleoside triphosphate hydrolases"/>
    <property type="match status" value="1"/>
</dbReference>
<dbReference type="CDD" id="cd03257">
    <property type="entry name" value="ABC_NikE_OppD_transporters"/>
    <property type="match status" value="1"/>
</dbReference>
<dbReference type="GO" id="GO:0015833">
    <property type="term" value="P:peptide transport"/>
    <property type="evidence" value="ECO:0007669"/>
    <property type="project" value="InterPro"/>
</dbReference>
<dbReference type="RefSeq" id="WP_066189566.1">
    <property type="nucleotide sequence ID" value="NZ_CP194732.1"/>
</dbReference>
<dbReference type="GO" id="GO:0016887">
    <property type="term" value="F:ATP hydrolysis activity"/>
    <property type="evidence" value="ECO:0007669"/>
    <property type="project" value="InterPro"/>
</dbReference>
<accession>A0A2N0ZFI6</accession>
<proteinExistence type="inferred from homology"/>
<reference evidence="6 7" key="1">
    <citation type="journal article" date="2010" name="Int. J. Syst. Evol. Microbiol.">
        <title>Bacillus horneckiae sp. nov., isolated from a spacecraft-assembly clean room.</title>
        <authorList>
            <person name="Vaishampayan P."/>
            <person name="Probst A."/>
            <person name="Krishnamurthi S."/>
            <person name="Ghosh S."/>
            <person name="Osman S."/>
            <person name="McDowall A."/>
            <person name="Ruckmani A."/>
            <person name="Mayilraj S."/>
            <person name="Venkateswaran K."/>
        </authorList>
    </citation>
    <scope>NUCLEOTIDE SEQUENCE [LARGE SCALE GENOMIC DNA]</scope>
    <source>
        <strain evidence="7">1PO1SC</strain>
    </source>
</reference>
<evidence type="ECO:0000256" key="2">
    <source>
        <dbReference type="ARBA" id="ARBA00022448"/>
    </source>
</evidence>
<keyword evidence="3" id="KW-0547">Nucleotide-binding</keyword>
<dbReference type="Gene3D" id="3.40.50.300">
    <property type="entry name" value="P-loop containing nucleotide triphosphate hydrolases"/>
    <property type="match status" value="1"/>
</dbReference>
<dbReference type="EMBL" id="PISD01000030">
    <property type="protein sequence ID" value="PKG28272.1"/>
    <property type="molecule type" value="Genomic_DNA"/>
</dbReference>
<name>A0A2N0ZFI6_9BACI</name>
<protein>
    <submittedName>
        <fullName evidence="6">Dipeptide ABC transporter ATP-binding protein</fullName>
    </submittedName>
</protein>
<dbReference type="Pfam" id="PF08352">
    <property type="entry name" value="oligo_HPY"/>
    <property type="match status" value="1"/>
</dbReference>
<keyword evidence="4 6" id="KW-0067">ATP-binding</keyword>
<dbReference type="NCBIfam" id="NF008453">
    <property type="entry name" value="PRK11308.1"/>
    <property type="match status" value="1"/>
</dbReference>
<dbReference type="InterPro" id="IPR050319">
    <property type="entry name" value="ABC_transp_ATP-bind"/>
</dbReference>
<gene>
    <name evidence="6" type="ORF">CWS20_13755</name>
</gene>
<dbReference type="GO" id="GO:0005524">
    <property type="term" value="F:ATP binding"/>
    <property type="evidence" value="ECO:0007669"/>
    <property type="project" value="UniProtKB-KW"/>
</dbReference>
<keyword evidence="7" id="KW-1185">Reference proteome</keyword>
<evidence type="ECO:0000313" key="7">
    <source>
        <dbReference type="Proteomes" id="UP000233343"/>
    </source>
</evidence>
<dbReference type="PANTHER" id="PTHR43776:SF8">
    <property type="entry name" value="ABC TRANSPORTER, ATP-BINDING PROTEIN"/>
    <property type="match status" value="1"/>
</dbReference>
<evidence type="ECO:0000259" key="5">
    <source>
        <dbReference type="PROSITE" id="PS50893"/>
    </source>
</evidence>
<dbReference type="InterPro" id="IPR003439">
    <property type="entry name" value="ABC_transporter-like_ATP-bd"/>
</dbReference>
<dbReference type="InterPro" id="IPR013563">
    <property type="entry name" value="Oligopep_ABC_C"/>
</dbReference>
<dbReference type="Proteomes" id="UP000233343">
    <property type="component" value="Unassembled WGS sequence"/>
</dbReference>
<dbReference type="AlphaFoldDB" id="A0A2N0ZFI6"/>
<keyword evidence="2" id="KW-0813">Transport</keyword>
<feature type="domain" description="ABC transporter" evidence="5">
    <location>
        <begin position="8"/>
        <end position="257"/>
    </location>
</feature>
<dbReference type="InterPro" id="IPR003593">
    <property type="entry name" value="AAA+_ATPase"/>
</dbReference>
<evidence type="ECO:0000256" key="1">
    <source>
        <dbReference type="ARBA" id="ARBA00005417"/>
    </source>
</evidence>
<dbReference type="GO" id="GO:0055085">
    <property type="term" value="P:transmembrane transport"/>
    <property type="evidence" value="ECO:0007669"/>
    <property type="project" value="UniProtKB-ARBA"/>
</dbReference>
<comment type="caution">
    <text evidence="6">The sequence shown here is derived from an EMBL/GenBank/DDBJ whole genome shotgun (WGS) entry which is preliminary data.</text>
</comment>
<evidence type="ECO:0000256" key="4">
    <source>
        <dbReference type="ARBA" id="ARBA00022840"/>
    </source>
</evidence>
<dbReference type="PANTHER" id="PTHR43776">
    <property type="entry name" value="TRANSPORT ATP-BINDING PROTEIN"/>
    <property type="match status" value="1"/>
</dbReference>
<dbReference type="NCBIfam" id="TIGR01727">
    <property type="entry name" value="oligo_HPY"/>
    <property type="match status" value="1"/>
</dbReference>
<dbReference type="PROSITE" id="PS50893">
    <property type="entry name" value="ABC_TRANSPORTER_2"/>
    <property type="match status" value="1"/>
</dbReference>
<dbReference type="PROSITE" id="PS00211">
    <property type="entry name" value="ABC_TRANSPORTER_1"/>
    <property type="match status" value="1"/>
</dbReference>